<dbReference type="CDD" id="cd22231">
    <property type="entry name" value="RHH_NikR_HicB-like"/>
    <property type="match status" value="1"/>
</dbReference>
<evidence type="ECO:0000313" key="2">
    <source>
        <dbReference type="Proteomes" id="UP000424673"/>
    </source>
</evidence>
<dbReference type="EMBL" id="CP044328">
    <property type="protein sequence ID" value="QGM94386.1"/>
    <property type="molecule type" value="Genomic_DNA"/>
</dbReference>
<gene>
    <name evidence="1" type="ORF">F7D13_10290</name>
</gene>
<dbReference type="RefSeq" id="WP_154452426.1">
    <property type="nucleotide sequence ID" value="NZ_CP044328.1"/>
</dbReference>
<evidence type="ECO:0008006" key="3">
    <source>
        <dbReference type="Google" id="ProtNLM"/>
    </source>
</evidence>
<sequence>MSKSERFELRLDPETLTKIDEWRKEQSDLPSRSEAVRTLIEISLGKAEQAQLFHLARFNLLVAALNGSAGKHLTNAYIYAWCNGIYPACHDGGIGLHKPFADCFDAPRQMVVELEKHLFDCWRKKNVPTFYDLEDHLRGRGKWDRGNLISVCRYLYLDDCFDRDFWDKILEPMKHPVEAGGLTSEFSLDDVYLA</sequence>
<name>A0ABX6EKA3_9HYPH</name>
<reference evidence="2" key="1">
    <citation type="submission" date="2019-09" db="EMBL/GenBank/DDBJ databases">
        <title>Isolation and complete genome sequencing of Methylocystis species.</title>
        <authorList>
            <person name="Rumah B.L."/>
            <person name="Stead C.E."/>
            <person name="Stevens B.C."/>
            <person name="Minton N.P."/>
            <person name="Grosse-Honebrink A."/>
            <person name="Zhang Y."/>
        </authorList>
    </citation>
    <scope>NUCLEOTIDE SEQUENCE [LARGE SCALE GENOMIC DNA]</scope>
    <source>
        <strain evidence="2">BRCS1</strain>
    </source>
</reference>
<evidence type="ECO:0000313" key="1">
    <source>
        <dbReference type="EMBL" id="QGM94386.1"/>
    </source>
</evidence>
<protein>
    <recommendedName>
        <fullName evidence="3">Ribbon-helix-helix protein, CopG family</fullName>
    </recommendedName>
</protein>
<keyword evidence="2" id="KW-1185">Reference proteome</keyword>
<reference evidence="1 2" key="2">
    <citation type="journal article" date="2021" name="AMB Express">
        <title>Isolation and characterisation of Methylocystis spp. for poly-3-hydroxybutyrate production using waste methane feedstocks.</title>
        <authorList>
            <person name="Rumah B.L."/>
            <person name="Stead C.E."/>
            <person name="Claxton Stevens B.H."/>
            <person name="Minton N.P."/>
            <person name="Grosse-Honebrink A."/>
            <person name="Zhang Y."/>
        </authorList>
    </citation>
    <scope>NUCLEOTIDE SEQUENCE [LARGE SCALE GENOMIC DNA]</scope>
    <source>
        <strain evidence="1 2">BRCS1</strain>
    </source>
</reference>
<accession>A0ABX6EKA3</accession>
<organism evidence="1 2">
    <name type="scientific">Methylocystis rosea</name>
    <dbReference type="NCBI Taxonomy" id="173366"/>
    <lineage>
        <taxon>Bacteria</taxon>
        <taxon>Pseudomonadati</taxon>
        <taxon>Pseudomonadota</taxon>
        <taxon>Alphaproteobacteria</taxon>
        <taxon>Hyphomicrobiales</taxon>
        <taxon>Methylocystaceae</taxon>
        <taxon>Methylocystis</taxon>
    </lineage>
</organism>
<proteinExistence type="predicted"/>
<dbReference type="Proteomes" id="UP000424673">
    <property type="component" value="Chromosome"/>
</dbReference>